<dbReference type="GO" id="GO:0052621">
    <property type="term" value="F:diguanylate cyclase activity"/>
    <property type="evidence" value="ECO:0007669"/>
    <property type="project" value="UniProtKB-EC"/>
</dbReference>
<feature type="transmembrane region" description="Helical" evidence="3">
    <location>
        <begin position="320"/>
        <end position="343"/>
    </location>
</feature>
<dbReference type="PANTHER" id="PTHR45138">
    <property type="entry name" value="REGULATORY COMPONENTS OF SENSORY TRANSDUCTION SYSTEM"/>
    <property type="match status" value="1"/>
</dbReference>
<dbReference type="InterPro" id="IPR003660">
    <property type="entry name" value="HAMP_dom"/>
</dbReference>
<proteinExistence type="predicted"/>
<evidence type="ECO:0000259" key="4">
    <source>
        <dbReference type="PROSITE" id="PS50885"/>
    </source>
</evidence>
<dbReference type="Gene3D" id="3.30.70.270">
    <property type="match status" value="1"/>
</dbReference>
<comment type="catalytic activity">
    <reaction evidence="2">
        <text>2 GTP = 3',3'-c-di-GMP + 2 diphosphate</text>
        <dbReference type="Rhea" id="RHEA:24898"/>
        <dbReference type="ChEBI" id="CHEBI:33019"/>
        <dbReference type="ChEBI" id="CHEBI:37565"/>
        <dbReference type="ChEBI" id="CHEBI:58805"/>
        <dbReference type="EC" id="2.7.7.65"/>
    </reaction>
</comment>
<dbReference type="PROSITE" id="PS50887">
    <property type="entry name" value="GGDEF"/>
    <property type="match status" value="1"/>
</dbReference>
<dbReference type="SMART" id="SM00267">
    <property type="entry name" value="GGDEF"/>
    <property type="match status" value="1"/>
</dbReference>
<evidence type="ECO:0000256" key="1">
    <source>
        <dbReference type="ARBA" id="ARBA00012528"/>
    </source>
</evidence>
<keyword evidence="3" id="KW-1133">Transmembrane helix</keyword>
<dbReference type="RefSeq" id="WP_379906923.1">
    <property type="nucleotide sequence ID" value="NZ_JBHRTR010000054.1"/>
</dbReference>
<reference evidence="7" key="1">
    <citation type="journal article" date="2019" name="Int. J. Syst. Evol. Microbiol.">
        <title>The Global Catalogue of Microorganisms (GCM) 10K type strain sequencing project: providing services to taxonomists for standard genome sequencing and annotation.</title>
        <authorList>
            <consortium name="The Broad Institute Genomics Platform"/>
            <consortium name="The Broad Institute Genome Sequencing Center for Infectious Disease"/>
            <person name="Wu L."/>
            <person name="Ma J."/>
        </authorList>
    </citation>
    <scope>NUCLEOTIDE SEQUENCE [LARGE SCALE GENOMIC DNA]</scope>
    <source>
        <strain evidence="7">KCTC 42964</strain>
    </source>
</reference>
<keyword evidence="6" id="KW-0808">Transferase</keyword>
<feature type="transmembrane region" description="Helical" evidence="3">
    <location>
        <begin position="20"/>
        <end position="38"/>
    </location>
</feature>
<keyword evidence="3" id="KW-0812">Transmembrane</keyword>
<dbReference type="InterPro" id="IPR050469">
    <property type="entry name" value="Diguanylate_Cyclase"/>
</dbReference>
<dbReference type="InterPro" id="IPR000160">
    <property type="entry name" value="GGDEF_dom"/>
</dbReference>
<evidence type="ECO:0000313" key="7">
    <source>
        <dbReference type="Proteomes" id="UP001595528"/>
    </source>
</evidence>
<dbReference type="EMBL" id="JBHRTR010000054">
    <property type="protein sequence ID" value="MFC3231447.1"/>
    <property type="molecule type" value="Genomic_DNA"/>
</dbReference>
<dbReference type="PANTHER" id="PTHR45138:SF9">
    <property type="entry name" value="DIGUANYLATE CYCLASE DGCM-RELATED"/>
    <property type="match status" value="1"/>
</dbReference>
<name>A0ABV7LA01_9PROT</name>
<sequence>MIGLRALASLFRTSLRARVAVLMVAIFVAISVPAWLAFDRIIDTTTIRLGRLFAEKQVLFDRYRGLETLISEASLAKTLARSPAILEWARNEEDPEVRARGLAEMEHFRRAFRDGSAFVILDSSGNYYFNDSAQSYAGQERRYAVDPANPRDGWYFTTLAGPEDCQLNVDHDDNLAVTKVWVNCKIQGADGRPLGIAGTGIDLSSFIREVVDAEQKGVESIFVDHAGAIQAHRDAAQIDFHSLTKDIEAKNTIFNLLDRPQDRDSMAAMMARVAADGDTVEAGFVEIGGRRVLAGIGYLDRIGWYNITLMDIDEIIDDGLFRPIAALLVLILVAATVLATLLFKRSVLDRLATLEVWAGRLRSGDFSDMRPPMTSSAAEDEIDRLTHAFGEMARSVGDNTHRLEAMVRARTETLERIAHLDPLTGVENRRGFLQAIPPRRAAAAAESANLGLVLVDLDLFKPVNDRHGHQAGDRVLVEIAQRLAGCLKDGDLLARWGGDEFVLLMSLGGGGSLMAAAELVRRAVIDTPYLLEDGTEMSVSASIGACPLPADMALEEALEQADTALYAAKHGGRNRVALAGDPVPGAIRHSG</sequence>
<evidence type="ECO:0000256" key="3">
    <source>
        <dbReference type="SAM" id="Phobius"/>
    </source>
</evidence>
<gene>
    <name evidence="6" type="ORF">ACFOGJ_29635</name>
</gene>
<dbReference type="SUPFAM" id="SSF55073">
    <property type="entry name" value="Nucleotide cyclase"/>
    <property type="match status" value="1"/>
</dbReference>
<evidence type="ECO:0000313" key="6">
    <source>
        <dbReference type="EMBL" id="MFC3231447.1"/>
    </source>
</evidence>
<feature type="domain" description="GGDEF" evidence="5">
    <location>
        <begin position="448"/>
        <end position="581"/>
    </location>
</feature>
<dbReference type="EC" id="2.7.7.65" evidence="1"/>
<dbReference type="InterPro" id="IPR043128">
    <property type="entry name" value="Rev_trsase/Diguanyl_cyclase"/>
</dbReference>
<dbReference type="Pfam" id="PF00990">
    <property type="entry name" value="GGDEF"/>
    <property type="match status" value="1"/>
</dbReference>
<keyword evidence="7" id="KW-1185">Reference proteome</keyword>
<dbReference type="Proteomes" id="UP001595528">
    <property type="component" value="Unassembled WGS sequence"/>
</dbReference>
<organism evidence="6 7">
    <name type="scientific">Marinibaculum pumilum</name>
    <dbReference type="NCBI Taxonomy" id="1766165"/>
    <lineage>
        <taxon>Bacteria</taxon>
        <taxon>Pseudomonadati</taxon>
        <taxon>Pseudomonadota</taxon>
        <taxon>Alphaproteobacteria</taxon>
        <taxon>Rhodospirillales</taxon>
        <taxon>Rhodospirillaceae</taxon>
        <taxon>Marinibaculum</taxon>
    </lineage>
</organism>
<dbReference type="NCBIfam" id="TIGR00254">
    <property type="entry name" value="GGDEF"/>
    <property type="match status" value="1"/>
</dbReference>
<protein>
    <recommendedName>
        <fullName evidence="1">diguanylate cyclase</fullName>
        <ecNumber evidence="1">2.7.7.65</ecNumber>
    </recommendedName>
</protein>
<keyword evidence="6" id="KW-0548">Nucleotidyltransferase</keyword>
<dbReference type="Gene3D" id="6.10.340.10">
    <property type="match status" value="1"/>
</dbReference>
<evidence type="ECO:0000256" key="2">
    <source>
        <dbReference type="ARBA" id="ARBA00034247"/>
    </source>
</evidence>
<comment type="caution">
    <text evidence="6">The sequence shown here is derived from an EMBL/GenBank/DDBJ whole genome shotgun (WGS) entry which is preliminary data.</text>
</comment>
<evidence type="ECO:0000259" key="5">
    <source>
        <dbReference type="PROSITE" id="PS50887"/>
    </source>
</evidence>
<dbReference type="CDD" id="cd01949">
    <property type="entry name" value="GGDEF"/>
    <property type="match status" value="1"/>
</dbReference>
<dbReference type="InterPro" id="IPR029787">
    <property type="entry name" value="Nucleotide_cyclase"/>
</dbReference>
<accession>A0ABV7LA01</accession>
<keyword evidence="3" id="KW-0472">Membrane</keyword>
<dbReference type="PROSITE" id="PS50885">
    <property type="entry name" value="HAMP"/>
    <property type="match status" value="1"/>
</dbReference>
<feature type="domain" description="HAMP" evidence="4">
    <location>
        <begin position="345"/>
        <end position="401"/>
    </location>
</feature>